<dbReference type="Proteomes" id="UP001327986">
    <property type="component" value="Chromosome"/>
</dbReference>
<dbReference type="CDD" id="cd09281">
    <property type="entry name" value="UPF0066"/>
    <property type="match status" value="1"/>
</dbReference>
<evidence type="ECO:0000313" key="8">
    <source>
        <dbReference type="Proteomes" id="UP000218257"/>
    </source>
</evidence>
<dbReference type="PANTHER" id="PTHR12818:SF0">
    <property type="entry name" value="TRNA (ADENINE(37)-N6)-METHYLTRANSFERASE"/>
    <property type="match status" value="1"/>
</dbReference>
<protein>
    <submittedName>
        <fullName evidence="6">tRNA (N6-threonylcarbamoyladenosine(37)-N6)-methyltransferase TrmO</fullName>
    </submittedName>
    <submittedName>
        <fullName evidence="4">tRNA-Thr(GGU) m(6)t(6)A37 methyltransferase</fullName>
    </submittedName>
</protein>
<organism evidence="5 7">
    <name type="scientific">Dehalococcoides mccartyi</name>
    <dbReference type="NCBI Taxonomy" id="61435"/>
    <lineage>
        <taxon>Bacteria</taxon>
        <taxon>Bacillati</taxon>
        <taxon>Chloroflexota</taxon>
        <taxon>Dehalococcoidia</taxon>
        <taxon>Dehalococcoidales</taxon>
        <taxon>Dehalococcoidaceae</taxon>
        <taxon>Dehalococcoides</taxon>
    </lineage>
</organism>
<comment type="similarity">
    <text evidence="2">Belongs to the tRNA methyltransferase O family.</text>
</comment>
<dbReference type="OrthoDB" id="9799092at2"/>
<dbReference type="RefSeq" id="WP_010937284.1">
    <property type="nucleotide sequence ID" value="NZ_AP017649.1"/>
</dbReference>
<dbReference type="Proteomes" id="UP000218257">
    <property type="component" value="Chromosome"/>
</dbReference>
<dbReference type="GO" id="GO:0032259">
    <property type="term" value="P:methylation"/>
    <property type="evidence" value="ECO:0007669"/>
    <property type="project" value="UniProtKB-KW"/>
</dbReference>
<dbReference type="GeneID" id="3229064"/>
<reference evidence="5 7" key="1">
    <citation type="journal article" date="2015" name="Sci. Rep.">
        <title>A comparative genomics and reductive dehalogenase gene transcription study of two chloroethene-respiring bacteria, Dehalococcoides mccartyi strains MB and 11a.</title>
        <authorList>
            <person name="Low A."/>
            <person name="Shen Z."/>
            <person name="Cheng D."/>
            <person name="Rogers M.J."/>
            <person name="Lee P.K."/>
            <person name="He J."/>
        </authorList>
    </citation>
    <scope>NUCLEOTIDE SEQUENCE [LARGE SCALE GENOMIC DNA]</scope>
    <source>
        <strain evidence="5 7">MB</strain>
    </source>
</reference>
<dbReference type="InterPro" id="IPR023370">
    <property type="entry name" value="TrmO-like_N"/>
</dbReference>
<evidence type="ECO:0000313" key="7">
    <source>
        <dbReference type="Proteomes" id="UP000053577"/>
    </source>
</evidence>
<sequence length="147" mass="16484">MNIQMKSIGTVVNDIAAKPDHNFKWADVVSEIHINPELAEGLERIEEFSHLNIIWSFHQSQSEGLALLVYPRGQKEFGKIGVFASRSPFRPNPIAKTLVRLLEHKGNVLKVKGLDAINGTPVLDIKPFIIDYDSDKEAITAPWLSKI</sequence>
<dbReference type="InterPro" id="IPR036413">
    <property type="entry name" value="YaeB-like_sf"/>
</dbReference>
<dbReference type="NCBIfam" id="TIGR00104">
    <property type="entry name" value="tRNA_TsaA"/>
    <property type="match status" value="1"/>
</dbReference>
<evidence type="ECO:0000313" key="5">
    <source>
        <dbReference type="EMBL" id="KSV16242.1"/>
    </source>
</evidence>
<dbReference type="EMBL" id="JGYD01000027">
    <property type="protein sequence ID" value="KSV16242.1"/>
    <property type="molecule type" value="Genomic_DNA"/>
</dbReference>
<gene>
    <name evidence="6" type="primary">tsaA</name>
    <name evidence="5" type="ORF">DA01_06095</name>
    <name evidence="4" type="ORF">DEHALATV1_1421</name>
    <name evidence="6" type="ORF">VLL09_07890</name>
</gene>
<dbReference type="InterPro" id="IPR023368">
    <property type="entry name" value="UPF0066_cons_site"/>
</dbReference>
<dbReference type="EMBL" id="AP017649">
    <property type="protein sequence ID" value="BAZ98049.1"/>
    <property type="molecule type" value="Genomic_DNA"/>
</dbReference>
<keyword evidence="4" id="KW-0808">Transferase</keyword>
<evidence type="ECO:0000256" key="2">
    <source>
        <dbReference type="ARBA" id="ARBA00033753"/>
    </source>
</evidence>
<accession>A0A0V8LXK1</accession>
<dbReference type="PROSITE" id="PS51668">
    <property type="entry name" value="TSAA_2"/>
    <property type="match status" value="1"/>
</dbReference>
<dbReference type="Pfam" id="PF01980">
    <property type="entry name" value="TrmO_N"/>
    <property type="match status" value="1"/>
</dbReference>
<proteinExistence type="inferred from homology"/>
<keyword evidence="1" id="KW-0949">S-adenosyl-L-methionine</keyword>
<reference evidence="6" key="3">
    <citation type="submission" date="2023-12" db="EMBL/GenBank/DDBJ databases">
        <title>Isolation of organohalide respiring bacteria Dehalococcoides mccartyi strain GPTCE1 in groundwater collected near a chemical plant in Suzhou, China.</title>
        <authorList>
            <person name="Liu G."/>
        </authorList>
    </citation>
    <scope>NUCLEOTIDE SEQUENCE</scope>
    <source>
        <strain evidence="6">GPTCE1</strain>
    </source>
</reference>
<dbReference type="AlphaFoldDB" id="A0A0V8LXK1"/>
<dbReference type="Gene3D" id="2.40.30.70">
    <property type="entry name" value="YaeB-like"/>
    <property type="match status" value="1"/>
</dbReference>
<feature type="domain" description="TsaA-like" evidence="3">
    <location>
        <begin position="5"/>
        <end position="137"/>
    </location>
</feature>
<evidence type="ECO:0000313" key="6">
    <source>
        <dbReference type="EMBL" id="WRO07294.1"/>
    </source>
</evidence>
<dbReference type="InterPro" id="IPR036414">
    <property type="entry name" value="YaeB_N_sf"/>
</dbReference>
<evidence type="ECO:0000313" key="4">
    <source>
        <dbReference type="EMBL" id="BAZ98049.1"/>
    </source>
</evidence>
<dbReference type="EMBL" id="CP141531">
    <property type="protein sequence ID" value="WRO07294.1"/>
    <property type="molecule type" value="Genomic_DNA"/>
</dbReference>
<dbReference type="Proteomes" id="UP000053577">
    <property type="component" value="Unassembled WGS sequence"/>
</dbReference>
<keyword evidence="4" id="KW-0489">Methyltransferase</keyword>
<dbReference type="PATRIC" id="fig|61435.5.peg.1201"/>
<reference evidence="4 8" key="2">
    <citation type="journal article" date="2017" name="Sci. Rep.">
        <title>Isolation and genomic characterization of a Dehalococcoides strain suggests genomic rearrangement during culture.</title>
        <authorList>
            <person name="Yohda M."/>
            <person name="Ikegami K."/>
            <person name="Aita Y."/>
            <person name="Kitajima M."/>
            <person name="Takechi A."/>
            <person name="Iwamoto M."/>
            <person name="Fukuda T."/>
            <person name="Tamura N."/>
            <person name="Shibasaki J."/>
            <person name="Koike S."/>
            <person name="Komatsu D."/>
            <person name="Miyagi S."/>
            <person name="Nishimura M."/>
            <person name="Uchino Y."/>
            <person name="Shiroma A."/>
            <person name="Shimoji M."/>
            <person name="Tamotsu H."/>
            <person name="Ashimine N."/>
            <person name="Shinzato M."/>
            <person name="Ohki S."/>
            <person name="Nakano K."/>
            <person name="Teruya K."/>
            <person name="Satou K."/>
            <person name="Hirano T."/>
            <person name="Yagi O."/>
        </authorList>
    </citation>
    <scope>NUCLEOTIDE SEQUENCE [LARGE SCALE GENOMIC DNA]</scope>
    <source>
        <strain evidence="4 8">UCH-ATV1</strain>
    </source>
</reference>
<dbReference type="GO" id="GO:0008168">
    <property type="term" value="F:methyltransferase activity"/>
    <property type="evidence" value="ECO:0007669"/>
    <property type="project" value="UniProtKB-KW"/>
</dbReference>
<evidence type="ECO:0000256" key="1">
    <source>
        <dbReference type="ARBA" id="ARBA00022691"/>
    </source>
</evidence>
<dbReference type="SUPFAM" id="SSF118196">
    <property type="entry name" value="YaeB-like"/>
    <property type="match status" value="1"/>
</dbReference>
<evidence type="ECO:0000259" key="3">
    <source>
        <dbReference type="PROSITE" id="PS51668"/>
    </source>
</evidence>
<dbReference type="InterPro" id="IPR040372">
    <property type="entry name" value="YaeB-like"/>
</dbReference>
<dbReference type="PANTHER" id="PTHR12818">
    <property type="entry name" value="TRNA (ADENINE(37)-N6)-METHYLTRANSFERASE"/>
    <property type="match status" value="1"/>
</dbReference>
<dbReference type="PROSITE" id="PS01318">
    <property type="entry name" value="TSAA_1"/>
    <property type="match status" value="1"/>
</dbReference>
<name>A0A0V8LXK1_9CHLR</name>